<dbReference type="PROSITE" id="PS01013">
    <property type="entry name" value="OSBP"/>
    <property type="match status" value="1"/>
</dbReference>
<dbReference type="GO" id="GO:0005635">
    <property type="term" value="C:nuclear envelope"/>
    <property type="evidence" value="ECO:0007669"/>
    <property type="project" value="TreeGrafter"/>
</dbReference>
<dbReference type="SUPFAM" id="SSF48403">
    <property type="entry name" value="Ankyrin repeat"/>
    <property type="match status" value="1"/>
</dbReference>
<dbReference type="Pfam" id="PF12796">
    <property type="entry name" value="Ank_2"/>
    <property type="match status" value="1"/>
</dbReference>
<evidence type="ECO:0000256" key="7">
    <source>
        <dbReference type="RuleBase" id="RU003844"/>
    </source>
</evidence>
<dbReference type="PANTHER" id="PTHR10972">
    <property type="entry name" value="OXYSTEROL-BINDING PROTEIN-RELATED"/>
    <property type="match status" value="1"/>
</dbReference>
<dbReference type="STRING" id="5364.A0A5C3MSR0"/>
<dbReference type="Gene3D" id="2.30.29.30">
    <property type="entry name" value="Pleckstrin-homology domain (PH domain)/Phosphotyrosine-binding domain (PTB)"/>
    <property type="match status" value="1"/>
</dbReference>
<feature type="compositionally biased region" description="Low complexity" evidence="8">
    <location>
        <begin position="636"/>
        <end position="645"/>
    </location>
</feature>
<keyword evidence="3" id="KW-0597">Phosphoprotein</keyword>
<comment type="similarity">
    <text evidence="1 7">Belongs to the OSBP family.</text>
</comment>
<gene>
    <name evidence="10" type="ORF">OE88DRAFT_1665165</name>
</gene>
<dbReference type="SMART" id="SM00248">
    <property type="entry name" value="ANK"/>
    <property type="match status" value="3"/>
</dbReference>
<dbReference type="SMART" id="SM00233">
    <property type="entry name" value="PH"/>
    <property type="match status" value="1"/>
</dbReference>
<dbReference type="InterPro" id="IPR000648">
    <property type="entry name" value="Oxysterol-bd"/>
</dbReference>
<feature type="compositionally biased region" description="Basic and acidic residues" evidence="8">
    <location>
        <begin position="431"/>
        <end position="446"/>
    </location>
</feature>
<dbReference type="EMBL" id="ML213521">
    <property type="protein sequence ID" value="TFK48080.1"/>
    <property type="molecule type" value="Genomic_DNA"/>
</dbReference>
<dbReference type="PROSITE" id="PS50003">
    <property type="entry name" value="PH_DOMAIN"/>
    <property type="match status" value="1"/>
</dbReference>
<dbReference type="CDD" id="cd13292">
    <property type="entry name" value="PH_Osh1p_Osh2p_yeast"/>
    <property type="match status" value="1"/>
</dbReference>
<dbReference type="GO" id="GO:0034727">
    <property type="term" value="P:piecemeal microautophagy of the nucleus"/>
    <property type="evidence" value="ECO:0007669"/>
    <property type="project" value="TreeGrafter"/>
</dbReference>
<feature type="repeat" description="ANK" evidence="6">
    <location>
        <begin position="94"/>
        <end position="116"/>
    </location>
</feature>
<keyword evidence="4" id="KW-0445">Lipid transport</keyword>
<dbReference type="GO" id="GO:0005829">
    <property type="term" value="C:cytosol"/>
    <property type="evidence" value="ECO:0007669"/>
    <property type="project" value="TreeGrafter"/>
</dbReference>
<accession>A0A5C3MSR0</accession>
<keyword evidence="5" id="KW-0446">Lipid-binding</keyword>
<dbReference type="PANTHER" id="PTHR10972:SF205">
    <property type="entry name" value="OXYSTEROL-BINDING PROTEIN 1"/>
    <property type="match status" value="1"/>
</dbReference>
<dbReference type="FunFam" id="2.40.160.120:FF:000017">
    <property type="entry name" value="Oxysterol-binding protein homolog C2F12.05c"/>
    <property type="match status" value="1"/>
</dbReference>
<evidence type="ECO:0000256" key="1">
    <source>
        <dbReference type="ARBA" id="ARBA00008842"/>
    </source>
</evidence>
<dbReference type="InterPro" id="IPR036770">
    <property type="entry name" value="Ankyrin_rpt-contain_sf"/>
</dbReference>
<dbReference type="OrthoDB" id="1854502at2759"/>
<dbReference type="GO" id="GO:0030011">
    <property type="term" value="P:maintenance of cell polarity"/>
    <property type="evidence" value="ECO:0007669"/>
    <property type="project" value="TreeGrafter"/>
</dbReference>
<dbReference type="SUPFAM" id="SSF144000">
    <property type="entry name" value="Oxysterol-binding protein-like"/>
    <property type="match status" value="1"/>
</dbReference>
<evidence type="ECO:0000256" key="4">
    <source>
        <dbReference type="ARBA" id="ARBA00023055"/>
    </source>
</evidence>
<dbReference type="PROSITE" id="PS50297">
    <property type="entry name" value="ANK_REP_REGION"/>
    <property type="match status" value="2"/>
</dbReference>
<dbReference type="Pfam" id="PF00169">
    <property type="entry name" value="PH"/>
    <property type="match status" value="1"/>
</dbReference>
<dbReference type="Proteomes" id="UP000305948">
    <property type="component" value="Unassembled WGS sequence"/>
</dbReference>
<organism evidence="10 11">
    <name type="scientific">Heliocybe sulcata</name>
    <dbReference type="NCBI Taxonomy" id="5364"/>
    <lineage>
        <taxon>Eukaryota</taxon>
        <taxon>Fungi</taxon>
        <taxon>Dikarya</taxon>
        <taxon>Basidiomycota</taxon>
        <taxon>Agaricomycotina</taxon>
        <taxon>Agaricomycetes</taxon>
        <taxon>Gloeophyllales</taxon>
        <taxon>Gloeophyllaceae</taxon>
        <taxon>Heliocybe</taxon>
    </lineage>
</organism>
<dbReference type="GO" id="GO:0006869">
    <property type="term" value="P:lipid transport"/>
    <property type="evidence" value="ECO:0007669"/>
    <property type="project" value="UniProtKB-KW"/>
</dbReference>
<dbReference type="Pfam" id="PF00023">
    <property type="entry name" value="Ank"/>
    <property type="match status" value="1"/>
</dbReference>
<dbReference type="InterPro" id="IPR011993">
    <property type="entry name" value="PH-like_dom_sf"/>
</dbReference>
<dbReference type="GO" id="GO:0006897">
    <property type="term" value="P:endocytosis"/>
    <property type="evidence" value="ECO:0007669"/>
    <property type="project" value="TreeGrafter"/>
</dbReference>
<evidence type="ECO:0000259" key="9">
    <source>
        <dbReference type="PROSITE" id="PS50003"/>
    </source>
</evidence>
<keyword evidence="11" id="KW-1185">Reference proteome</keyword>
<keyword evidence="6" id="KW-0040">ANK repeat</keyword>
<dbReference type="GO" id="GO:0097038">
    <property type="term" value="C:perinuclear endoplasmic reticulum"/>
    <property type="evidence" value="ECO:0007669"/>
    <property type="project" value="TreeGrafter"/>
</dbReference>
<dbReference type="SUPFAM" id="SSF50729">
    <property type="entry name" value="PH domain-like"/>
    <property type="match status" value="1"/>
</dbReference>
<evidence type="ECO:0000256" key="8">
    <source>
        <dbReference type="SAM" id="MobiDB-lite"/>
    </source>
</evidence>
<evidence type="ECO:0000256" key="2">
    <source>
        <dbReference type="ARBA" id="ARBA00022448"/>
    </source>
</evidence>
<dbReference type="AlphaFoldDB" id="A0A5C3MSR0"/>
<dbReference type="InterPro" id="IPR002110">
    <property type="entry name" value="Ankyrin_rpt"/>
</dbReference>
<protein>
    <recommendedName>
        <fullName evidence="9">PH domain-containing protein</fullName>
    </recommendedName>
</protein>
<dbReference type="InterPro" id="IPR037239">
    <property type="entry name" value="OSBP_sf"/>
</dbReference>
<evidence type="ECO:0000313" key="10">
    <source>
        <dbReference type="EMBL" id="TFK48080.1"/>
    </source>
</evidence>
<feature type="region of interest" description="Disordered" evidence="8">
    <location>
        <begin position="416"/>
        <end position="469"/>
    </location>
</feature>
<evidence type="ECO:0000313" key="11">
    <source>
        <dbReference type="Proteomes" id="UP000305948"/>
    </source>
</evidence>
<dbReference type="Pfam" id="PF01237">
    <property type="entry name" value="Oxysterol_BP"/>
    <property type="match status" value="1"/>
</dbReference>
<dbReference type="PROSITE" id="PS50088">
    <property type="entry name" value="ANK_REPEAT"/>
    <property type="match status" value="2"/>
</dbReference>
<feature type="repeat" description="ANK" evidence="6">
    <location>
        <begin position="197"/>
        <end position="229"/>
    </location>
</feature>
<dbReference type="Gene3D" id="2.40.160.120">
    <property type="match status" value="1"/>
</dbReference>
<keyword evidence="2" id="KW-0813">Transport</keyword>
<dbReference type="InterPro" id="IPR018494">
    <property type="entry name" value="Oxysterol-bd_CS"/>
</dbReference>
<dbReference type="GO" id="GO:0032934">
    <property type="term" value="F:sterol binding"/>
    <property type="evidence" value="ECO:0007669"/>
    <property type="project" value="TreeGrafter"/>
</dbReference>
<feature type="compositionally biased region" description="Polar residues" evidence="8">
    <location>
        <begin position="458"/>
        <end position="467"/>
    </location>
</feature>
<dbReference type="InterPro" id="IPR001849">
    <property type="entry name" value="PH_domain"/>
</dbReference>
<feature type="domain" description="PH" evidence="9">
    <location>
        <begin position="267"/>
        <end position="369"/>
    </location>
</feature>
<dbReference type="GO" id="GO:0005886">
    <property type="term" value="C:plasma membrane"/>
    <property type="evidence" value="ECO:0007669"/>
    <property type="project" value="TreeGrafter"/>
</dbReference>
<dbReference type="Gene3D" id="1.25.40.20">
    <property type="entry name" value="Ankyrin repeat-containing domain"/>
    <property type="match status" value="2"/>
</dbReference>
<dbReference type="FunFam" id="3.30.70.3490:FF:000033">
    <property type="match status" value="1"/>
</dbReference>
<evidence type="ECO:0000256" key="3">
    <source>
        <dbReference type="ARBA" id="ARBA00022553"/>
    </source>
</evidence>
<evidence type="ECO:0000256" key="5">
    <source>
        <dbReference type="ARBA" id="ARBA00023121"/>
    </source>
</evidence>
<name>A0A5C3MSR0_9AGAM</name>
<evidence type="ECO:0000256" key="6">
    <source>
        <dbReference type="PROSITE-ProRule" id="PRU00023"/>
    </source>
</evidence>
<proteinExistence type="inferred from homology"/>
<sequence>MSTSSQRSLRSGEAGAIEPLYQVKLLSALRSGDPALIHPFLAEIARDRRKSGEGDVDVCAAALHLAIRCASCDTVSLLLSHRSISPNAVHPPGSGTTALHLAASLGRADVVKLLLEQEGIDDVVRDSHGRNCLDVAKGKEVVRAIRDSRSFLNAQYLSLLHSYISSPQAQSPPAALLTLLESPRVKLIDLSHIDESSGTTLLHEAARRKDLRLVELAVRAGADVFARDRRGHAVGHGLPKDDRVRVFLRQFTNHDTTLLDDAPLTEPPTLKGYLSKYTNVARGYNSRWFVLKDGVLSYYRHQGDENIASRGSISMKNAVLKIAPGGEKLRFEVHSTPQRGHSGQQKWYLKANHPVEAARWAQAIGKSIEWVRNHDGDGNASDNGSRRSIDGEVGLASISRATSLRGSTFATVRTRRVEGSGVESATEDDDRPSSFRQDTEYPDRQYETGAEDDEENDASSAAESTNKVPPYEAQFELQGNSISAQMELTTQLLSKISDSPDPELKQALKDSASMVQGMFNEYSRMVRDREDWWKAKLDRERKRQDVWEESLKAVVREGELLESELRNRSRRKSRLVEGSVSDGMGPLKARPSSLALTGAQSNLAVPTAVLSMFASAVESQAQSEGAMPLASPPAAPGTSTPARSPGRQYPLSIVPSPGAPEMEADTDEEDEFFDAIESNALPNLVVSQSLAQGHPTTPLNSLTYLNVEQYLGYQQLRSRLPIDADNRPSTSLWAVLKHSIGKDLTKISFPVFFNEPTSMLQRMAEDMEFSECLDAAAAERDPHRRIAFVAAFAMSNYSSTIGRIAKPFNPMLSETFEYVRLDKEYRYVSEQVSHHPPISACWAESPAWNYYGEVDAQNKFMGKSFEIRPTGIAHADLLIPEEWGPGYPEAPTPRGKGKVIEHHSWKKVTTSVSGFILGQPTIDHYGDMIVTNHRTGDQCVLTFKPRGWRGRDAYEISGYVSDSEGNVTYEIAGRWNSQLVARRAGTGIGSLHPDVSVSGPASPTSEPEYILLWRNTEKPPAPFNLTPFAITLNDCPTTLRPFVCNTDCRLRPDQRAFELGKYERANDLKNKQEEFQRAMRKAREEGKLHPHAPRWFSAEKEPDTGERVWVPSRVGEVVEYWLERERVWKEGGGAPWKDVDKIFIDDEP</sequence>
<dbReference type="GO" id="GO:0006887">
    <property type="term" value="P:exocytosis"/>
    <property type="evidence" value="ECO:0007669"/>
    <property type="project" value="TreeGrafter"/>
</dbReference>
<feature type="region of interest" description="Disordered" evidence="8">
    <location>
        <begin position="624"/>
        <end position="648"/>
    </location>
</feature>
<reference evidence="10 11" key="1">
    <citation type="journal article" date="2019" name="Nat. Ecol. Evol.">
        <title>Megaphylogeny resolves global patterns of mushroom evolution.</title>
        <authorList>
            <person name="Varga T."/>
            <person name="Krizsan K."/>
            <person name="Foldi C."/>
            <person name="Dima B."/>
            <person name="Sanchez-Garcia M."/>
            <person name="Sanchez-Ramirez S."/>
            <person name="Szollosi G.J."/>
            <person name="Szarkandi J.G."/>
            <person name="Papp V."/>
            <person name="Albert L."/>
            <person name="Andreopoulos W."/>
            <person name="Angelini C."/>
            <person name="Antonin V."/>
            <person name="Barry K.W."/>
            <person name="Bougher N.L."/>
            <person name="Buchanan P."/>
            <person name="Buyck B."/>
            <person name="Bense V."/>
            <person name="Catcheside P."/>
            <person name="Chovatia M."/>
            <person name="Cooper J."/>
            <person name="Damon W."/>
            <person name="Desjardin D."/>
            <person name="Finy P."/>
            <person name="Geml J."/>
            <person name="Haridas S."/>
            <person name="Hughes K."/>
            <person name="Justo A."/>
            <person name="Karasinski D."/>
            <person name="Kautmanova I."/>
            <person name="Kiss B."/>
            <person name="Kocsube S."/>
            <person name="Kotiranta H."/>
            <person name="LaButti K.M."/>
            <person name="Lechner B.E."/>
            <person name="Liimatainen K."/>
            <person name="Lipzen A."/>
            <person name="Lukacs Z."/>
            <person name="Mihaltcheva S."/>
            <person name="Morgado L.N."/>
            <person name="Niskanen T."/>
            <person name="Noordeloos M.E."/>
            <person name="Ohm R.A."/>
            <person name="Ortiz-Santana B."/>
            <person name="Ovrebo C."/>
            <person name="Racz N."/>
            <person name="Riley R."/>
            <person name="Savchenko A."/>
            <person name="Shiryaev A."/>
            <person name="Soop K."/>
            <person name="Spirin V."/>
            <person name="Szebenyi C."/>
            <person name="Tomsovsky M."/>
            <person name="Tulloss R.E."/>
            <person name="Uehling J."/>
            <person name="Grigoriev I.V."/>
            <person name="Vagvolgyi C."/>
            <person name="Papp T."/>
            <person name="Martin F.M."/>
            <person name="Miettinen O."/>
            <person name="Hibbett D.S."/>
            <person name="Nagy L.G."/>
        </authorList>
    </citation>
    <scope>NUCLEOTIDE SEQUENCE [LARGE SCALE GENOMIC DNA]</scope>
    <source>
        <strain evidence="10 11">OMC1185</strain>
    </source>
</reference>